<feature type="domain" description="Prepilin type IV endopeptidase peptidase" evidence="2">
    <location>
        <begin position="5"/>
        <end position="105"/>
    </location>
</feature>
<dbReference type="RefSeq" id="WP_147599845.1">
    <property type="nucleotide sequence ID" value="NZ_BAABXP010000009.1"/>
</dbReference>
<keyword evidence="1" id="KW-0472">Membrane</keyword>
<sequence>MFEEIVTALFLGCSAWTDWKKHEISLILTGIYASTGLIYSFMSGREIQDILIPAAIGVIFLLASVITGGALGMGDGWVMLALGCMTGTTVYLRTLGSGLFLSAVVSALLLTVFHRSRKTEIPFIPFLFLGYTGGIFI</sequence>
<dbReference type="EC" id="2.1.1.-" evidence="3"/>
<evidence type="ECO:0000256" key="1">
    <source>
        <dbReference type="SAM" id="Phobius"/>
    </source>
</evidence>
<name>A0ABV2M3L4_9FIRM</name>
<dbReference type="GO" id="GO:0032259">
    <property type="term" value="P:methylation"/>
    <property type="evidence" value="ECO:0007669"/>
    <property type="project" value="UniProtKB-KW"/>
</dbReference>
<dbReference type="EC" id="3.4.23.43" evidence="3"/>
<dbReference type="Gene3D" id="1.20.120.1220">
    <property type="match status" value="1"/>
</dbReference>
<feature type="transmembrane region" description="Helical" evidence="1">
    <location>
        <begin position="24"/>
        <end position="43"/>
    </location>
</feature>
<evidence type="ECO:0000313" key="4">
    <source>
        <dbReference type="Proteomes" id="UP001549106"/>
    </source>
</evidence>
<evidence type="ECO:0000313" key="3">
    <source>
        <dbReference type="EMBL" id="MET3750986.1"/>
    </source>
</evidence>
<proteinExistence type="predicted"/>
<dbReference type="InterPro" id="IPR000045">
    <property type="entry name" value="Prepilin_IV_endopep_pep"/>
</dbReference>
<evidence type="ECO:0000259" key="2">
    <source>
        <dbReference type="Pfam" id="PF01478"/>
    </source>
</evidence>
<keyword evidence="1" id="KW-1133">Transmembrane helix</keyword>
<dbReference type="EMBL" id="JBEPMJ010000016">
    <property type="protein sequence ID" value="MET3750986.1"/>
    <property type="molecule type" value="Genomic_DNA"/>
</dbReference>
<gene>
    <name evidence="3" type="ORF">ABID24_002240</name>
</gene>
<protein>
    <submittedName>
        <fullName evidence="3">Leader peptidase (Prepilin peptidase)/N-methyltransferase</fullName>
        <ecNumber evidence="3">2.1.1.-</ecNumber>
        <ecNumber evidence="3">3.4.23.43</ecNumber>
    </submittedName>
</protein>
<feature type="transmembrane region" description="Helical" evidence="1">
    <location>
        <begin position="50"/>
        <end position="71"/>
    </location>
</feature>
<feature type="transmembrane region" description="Helical" evidence="1">
    <location>
        <begin position="91"/>
        <end position="113"/>
    </location>
</feature>
<keyword evidence="1" id="KW-0812">Transmembrane</keyword>
<dbReference type="Proteomes" id="UP001549106">
    <property type="component" value="Unassembled WGS sequence"/>
</dbReference>
<keyword evidence="3" id="KW-0489">Methyltransferase</keyword>
<dbReference type="GO" id="GO:0008168">
    <property type="term" value="F:methyltransferase activity"/>
    <property type="evidence" value="ECO:0007669"/>
    <property type="project" value="UniProtKB-KW"/>
</dbReference>
<comment type="caution">
    <text evidence="3">The sequence shown here is derived from an EMBL/GenBank/DDBJ whole genome shotgun (WGS) entry which is preliminary data.</text>
</comment>
<dbReference type="GO" id="GO:0004190">
    <property type="term" value="F:aspartic-type endopeptidase activity"/>
    <property type="evidence" value="ECO:0007669"/>
    <property type="project" value="UniProtKB-EC"/>
</dbReference>
<organism evidence="3 4">
    <name type="scientific">Blautia caecimuris</name>
    <dbReference type="NCBI Taxonomy" id="1796615"/>
    <lineage>
        <taxon>Bacteria</taxon>
        <taxon>Bacillati</taxon>
        <taxon>Bacillota</taxon>
        <taxon>Clostridia</taxon>
        <taxon>Lachnospirales</taxon>
        <taxon>Lachnospiraceae</taxon>
        <taxon>Blautia</taxon>
    </lineage>
</organism>
<accession>A0ABV2M3L4</accession>
<reference evidence="3 4" key="1">
    <citation type="submission" date="2024-06" db="EMBL/GenBank/DDBJ databases">
        <title>Genomic Encyclopedia of Type Strains, Phase IV (KMG-IV): sequencing the most valuable type-strain genomes for metagenomic binning, comparative biology and taxonomic classification.</title>
        <authorList>
            <person name="Goeker M."/>
        </authorList>
    </citation>
    <scope>NUCLEOTIDE SEQUENCE [LARGE SCALE GENOMIC DNA]</scope>
    <source>
        <strain evidence="3 4">DSM 29492</strain>
    </source>
</reference>
<keyword evidence="3" id="KW-0808">Transferase</keyword>
<keyword evidence="3" id="KW-0378">Hydrolase</keyword>
<dbReference type="Pfam" id="PF01478">
    <property type="entry name" value="Peptidase_A24"/>
    <property type="match status" value="1"/>
</dbReference>
<keyword evidence="4" id="KW-1185">Reference proteome</keyword>